<feature type="transmembrane region" description="Helical" evidence="1">
    <location>
        <begin position="100"/>
        <end position="122"/>
    </location>
</feature>
<evidence type="ECO:0000256" key="1">
    <source>
        <dbReference type="SAM" id="Phobius"/>
    </source>
</evidence>
<accession>A0ABR8NDT9</accession>
<organism evidence="2 3">
    <name type="scientific">Nocardioides cavernae</name>
    <dbReference type="NCBI Taxonomy" id="1921566"/>
    <lineage>
        <taxon>Bacteria</taxon>
        <taxon>Bacillati</taxon>
        <taxon>Actinomycetota</taxon>
        <taxon>Actinomycetes</taxon>
        <taxon>Propionibacteriales</taxon>
        <taxon>Nocardioidaceae</taxon>
        <taxon>Nocardioides</taxon>
    </lineage>
</organism>
<sequence>MTTHSVQPTTPTRPLRRDLRTALAPGLLIIIAAAVQGDGAIITAAYRSASPISEEQLSYPWDGATAITTSLIWAASQVLIVVGLVAFARSGAAPTTAGRVGGRLAVAGALLYVVAHGLSLVAFDAALDDPISVAVLSCFGVGTMLTAVGLIMAGAAALRAGVWSRWRRYTPLVLGVWMVVMMPLQFTPALPLAVGLYALAFLALGLALIVEDLEPERKEAPR</sequence>
<feature type="transmembrane region" description="Helical" evidence="1">
    <location>
        <begin position="21"/>
        <end position="46"/>
    </location>
</feature>
<feature type="transmembrane region" description="Helical" evidence="1">
    <location>
        <begin position="169"/>
        <end position="186"/>
    </location>
</feature>
<feature type="transmembrane region" description="Helical" evidence="1">
    <location>
        <begin position="134"/>
        <end position="157"/>
    </location>
</feature>
<comment type="caution">
    <text evidence="2">The sequence shown here is derived from an EMBL/GenBank/DDBJ whole genome shotgun (WGS) entry which is preliminary data.</text>
</comment>
<keyword evidence="1" id="KW-0472">Membrane</keyword>
<proteinExistence type="predicted"/>
<evidence type="ECO:0000313" key="2">
    <source>
        <dbReference type="EMBL" id="MBD3926297.1"/>
    </source>
</evidence>
<feature type="transmembrane region" description="Helical" evidence="1">
    <location>
        <begin position="192"/>
        <end position="210"/>
    </location>
</feature>
<evidence type="ECO:0000313" key="3">
    <source>
        <dbReference type="Proteomes" id="UP000618818"/>
    </source>
</evidence>
<dbReference type="Proteomes" id="UP000618818">
    <property type="component" value="Unassembled WGS sequence"/>
</dbReference>
<keyword evidence="1" id="KW-1133">Transmembrane helix</keyword>
<evidence type="ECO:0008006" key="4">
    <source>
        <dbReference type="Google" id="ProtNLM"/>
    </source>
</evidence>
<dbReference type="RefSeq" id="WP_191196124.1">
    <property type="nucleotide sequence ID" value="NZ_JACXYZ010000002.1"/>
</dbReference>
<gene>
    <name evidence="2" type="ORF">IEZ26_16850</name>
</gene>
<keyword evidence="3" id="KW-1185">Reference proteome</keyword>
<reference evidence="2 3" key="1">
    <citation type="submission" date="2020-09" db="EMBL/GenBank/DDBJ databases">
        <title>novel species in genus Nocardioides.</title>
        <authorList>
            <person name="Zhang G."/>
        </authorList>
    </citation>
    <scope>NUCLEOTIDE SEQUENCE [LARGE SCALE GENOMIC DNA]</scope>
    <source>
        <strain evidence="2 3">KCTC 39551</strain>
    </source>
</reference>
<feature type="transmembrane region" description="Helical" evidence="1">
    <location>
        <begin position="66"/>
        <end position="88"/>
    </location>
</feature>
<keyword evidence="1" id="KW-0812">Transmembrane</keyword>
<protein>
    <recommendedName>
        <fullName evidence="4">DUF4386 family protein</fullName>
    </recommendedName>
</protein>
<dbReference type="EMBL" id="JACXYZ010000002">
    <property type="protein sequence ID" value="MBD3926297.1"/>
    <property type="molecule type" value="Genomic_DNA"/>
</dbReference>
<name>A0ABR8NDT9_9ACTN</name>